<dbReference type="Proteomes" id="UP000325945">
    <property type="component" value="Unassembled WGS sequence"/>
</dbReference>
<accession>A0A5N6XA19</accession>
<gene>
    <name evidence="1" type="ORF">BDV39DRAFT_203447</name>
</gene>
<reference evidence="2" key="1">
    <citation type="submission" date="2019-04" db="EMBL/GenBank/DDBJ databases">
        <title>Friends and foes A comparative genomics studyof 23 Aspergillus species from section Flavi.</title>
        <authorList>
            <consortium name="DOE Joint Genome Institute"/>
            <person name="Kjaerbolling I."/>
            <person name="Vesth T."/>
            <person name="Frisvad J.C."/>
            <person name="Nybo J.L."/>
            <person name="Theobald S."/>
            <person name="Kildgaard S."/>
            <person name="Isbrandt T."/>
            <person name="Kuo A."/>
            <person name="Sato A."/>
            <person name="Lyhne E.K."/>
            <person name="Kogle M.E."/>
            <person name="Wiebenga A."/>
            <person name="Kun R.S."/>
            <person name="Lubbers R.J."/>
            <person name="Makela M.R."/>
            <person name="Barry K."/>
            <person name="Chovatia M."/>
            <person name="Clum A."/>
            <person name="Daum C."/>
            <person name="Haridas S."/>
            <person name="He G."/>
            <person name="LaButti K."/>
            <person name="Lipzen A."/>
            <person name="Mondo S."/>
            <person name="Riley R."/>
            <person name="Salamov A."/>
            <person name="Simmons B.A."/>
            <person name="Magnuson J.K."/>
            <person name="Henrissat B."/>
            <person name="Mortensen U.H."/>
            <person name="Larsen T.O."/>
            <person name="Devries R.P."/>
            <person name="Grigoriev I.V."/>
            <person name="Machida M."/>
            <person name="Baker S.E."/>
            <person name="Andersen M.R."/>
        </authorList>
    </citation>
    <scope>NUCLEOTIDE SEQUENCE [LARGE SCALE GENOMIC DNA]</scope>
    <source>
        <strain evidence="2">CBS 130017</strain>
    </source>
</reference>
<proteinExistence type="predicted"/>
<keyword evidence="2" id="KW-1185">Reference proteome</keyword>
<organism evidence="1 2">
    <name type="scientific">Aspergillus sergii</name>
    <dbReference type="NCBI Taxonomy" id="1034303"/>
    <lineage>
        <taxon>Eukaryota</taxon>
        <taxon>Fungi</taxon>
        <taxon>Dikarya</taxon>
        <taxon>Ascomycota</taxon>
        <taxon>Pezizomycotina</taxon>
        <taxon>Eurotiomycetes</taxon>
        <taxon>Eurotiomycetidae</taxon>
        <taxon>Eurotiales</taxon>
        <taxon>Aspergillaceae</taxon>
        <taxon>Aspergillus</taxon>
        <taxon>Aspergillus subgen. Circumdati</taxon>
    </lineage>
</organism>
<dbReference type="AlphaFoldDB" id="A0A5N6XA19"/>
<evidence type="ECO:0000313" key="1">
    <source>
        <dbReference type="EMBL" id="KAE8329186.1"/>
    </source>
</evidence>
<evidence type="ECO:0000313" key="2">
    <source>
        <dbReference type="Proteomes" id="UP000325945"/>
    </source>
</evidence>
<sequence>MESPPSLCESCSALVIQIPGLGKSQRATTSHLKLSESRDGAEKGCQFCARIIGTTLGSVLISNPSRMACMALPDQKMEVTVSGQLRMADITVGAAVLLKDVRVFTLPDDPLAGVLKSRPFTLGPSSTAASDLVKKWISDCFCHHLGCKNPDNAELLTRLLDVATSDGRDVCLYVPREHGKETGHYIALSYGWLYECRSKCSQVTKSVIHTNKP</sequence>
<protein>
    <submittedName>
        <fullName evidence="1">Uncharacterized protein</fullName>
    </submittedName>
</protein>
<name>A0A5N6XA19_9EURO</name>
<dbReference type="EMBL" id="ML741781">
    <property type="protein sequence ID" value="KAE8329186.1"/>
    <property type="molecule type" value="Genomic_DNA"/>
</dbReference>